<accession>F7NGZ5</accession>
<sequence>MLTISSEKYRQNGVLVYSEADKVKIIYDGLLAQSGAAQVYAHVGFGNNWTKTSDHKMKKTRKGFETSLPTPDDAILNIVFKDCADHWDNNSGQNYSFVVTP</sequence>
<dbReference type="InterPro" id="IPR013783">
    <property type="entry name" value="Ig-like_fold"/>
</dbReference>
<protein>
    <submittedName>
        <fullName evidence="2">Carbohydrate-binding family 25 protein</fullName>
    </submittedName>
</protein>
<organism evidence="2 3">
    <name type="scientific">Acetonema longum DSM 6540</name>
    <dbReference type="NCBI Taxonomy" id="1009370"/>
    <lineage>
        <taxon>Bacteria</taxon>
        <taxon>Bacillati</taxon>
        <taxon>Bacillota</taxon>
        <taxon>Negativicutes</taxon>
        <taxon>Acetonemataceae</taxon>
        <taxon>Acetonema</taxon>
    </lineage>
</organism>
<keyword evidence="3" id="KW-1185">Reference proteome</keyword>
<evidence type="ECO:0000313" key="2">
    <source>
        <dbReference type="EMBL" id="EGO64726.1"/>
    </source>
</evidence>
<dbReference type="EMBL" id="AFGF01000050">
    <property type="protein sequence ID" value="EGO64726.1"/>
    <property type="molecule type" value="Genomic_DNA"/>
</dbReference>
<dbReference type="SMART" id="SM01066">
    <property type="entry name" value="CBM_25"/>
    <property type="match status" value="1"/>
</dbReference>
<dbReference type="OrthoDB" id="1683298at2"/>
<dbReference type="GO" id="GO:2001070">
    <property type="term" value="F:starch binding"/>
    <property type="evidence" value="ECO:0007669"/>
    <property type="project" value="InterPro"/>
</dbReference>
<evidence type="ECO:0000313" key="3">
    <source>
        <dbReference type="Proteomes" id="UP000003240"/>
    </source>
</evidence>
<gene>
    <name evidence="2" type="ORF">ALO_06683</name>
</gene>
<dbReference type="Gene3D" id="2.60.40.10">
    <property type="entry name" value="Immunoglobulins"/>
    <property type="match status" value="1"/>
</dbReference>
<comment type="caution">
    <text evidence="2">The sequence shown here is derived from an EMBL/GenBank/DDBJ whole genome shotgun (WGS) entry which is preliminary data.</text>
</comment>
<dbReference type="Proteomes" id="UP000003240">
    <property type="component" value="Unassembled WGS sequence"/>
</dbReference>
<dbReference type="InterPro" id="IPR005085">
    <property type="entry name" value="CBM25"/>
</dbReference>
<reference evidence="2 3" key="1">
    <citation type="journal article" date="2011" name="EMBO J.">
        <title>Structural diversity of bacterial flagellar motors.</title>
        <authorList>
            <person name="Chen S."/>
            <person name="Beeby M."/>
            <person name="Murphy G.E."/>
            <person name="Leadbetter J.R."/>
            <person name="Hendrixson D.R."/>
            <person name="Briegel A."/>
            <person name="Li Z."/>
            <person name="Shi J."/>
            <person name="Tocheva E.I."/>
            <person name="Muller A."/>
            <person name="Dobro M.J."/>
            <person name="Jensen G.J."/>
        </authorList>
    </citation>
    <scope>NUCLEOTIDE SEQUENCE [LARGE SCALE GENOMIC DNA]</scope>
    <source>
        <strain evidence="2 3">DSM 6540</strain>
    </source>
</reference>
<feature type="domain" description="Carbohydrate binding module family 25" evidence="1">
    <location>
        <begin position="20"/>
        <end position="100"/>
    </location>
</feature>
<dbReference type="STRING" id="1009370.ALO_06683"/>
<name>F7NGZ5_9FIRM</name>
<dbReference type="eggNOG" id="ENOG5032Z2V">
    <property type="taxonomic scope" value="Bacteria"/>
</dbReference>
<proteinExistence type="predicted"/>
<dbReference type="RefSeq" id="WP_004573158.1">
    <property type="nucleotide sequence ID" value="NZ_AFGF01000050.1"/>
</dbReference>
<dbReference type="Pfam" id="PF16760">
    <property type="entry name" value="CBM53"/>
    <property type="match status" value="1"/>
</dbReference>
<evidence type="ECO:0000259" key="1">
    <source>
        <dbReference type="SMART" id="SM01066"/>
    </source>
</evidence>
<dbReference type="AlphaFoldDB" id="F7NGZ5"/>